<proteinExistence type="predicted"/>
<reference evidence="3" key="1">
    <citation type="submission" date="2016-10" db="EMBL/GenBank/DDBJ databases">
        <authorList>
            <person name="Varghese N."/>
            <person name="Submissions S."/>
        </authorList>
    </citation>
    <scope>NUCLEOTIDE SEQUENCE [LARGE SCALE GENOMIC DNA]</scope>
    <source>
        <strain evidence="3">DSM 22703</strain>
    </source>
</reference>
<dbReference type="Proteomes" id="UP000198756">
    <property type="component" value="Unassembled WGS sequence"/>
</dbReference>
<sequence>MQFVGGIRRFPSFWLFKWDYKISAKTKMRRKPIDKLYGLSAILILVLLLAKYLDLFLVPNWLLVGALI</sequence>
<accession>A0A1G5X310</accession>
<keyword evidence="1" id="KW-1133">Transmembrane helix</keyword>
<feature type="transmembrane region" description="Helical" evidence="1">
    <location>
        <begin position="36"/>
        <end position="53"/>
    </location>
</feature>
<gene>
    <name evidence="2" type="ORF">SAMN03080617_01499</name>
</gene>
<name>A0A1G5X310_9BACT</name>
<organism evidence="2 3">
    <name type="scientific">Algoriphagus alkaliphilus</name>
    <dbReference type="NCBI Taxonomy" id="279824"/>
    <lineage>
        <taxon>Bacteria</taxon>
        <taxon>Pseudomonadati</taxon>
        <taxon>Bacteroidota</taxon>
        <taxon>Cytophagia</taxon>
        <taxon>Cytophagales</taxon>
        <taxon>Cyclobacteriaceae</taxon>
        <taxon>Algoriphagus</taxon>
    </lineage>
</organism>
<dbReference type="EMBL" id="FMXE01000008">
    <property type="protein sequence ID" value="SDA64177.1"/>
    <property type="molecule type" value="Genomic_DNA"/>
</dbReference>
<keyword evidence="3" id="KW-1185">Reference proteome</keyword>
<protein>
    <submittedName>
        <fullName evidence="2">Uncharacterized protein</fullName>
    </submittedName>
</protein>
<dbReference type="AlphaFoldDB" id="A0A1G5X310"/>
<evidence type="ECO:0000313" key="2">
    <source>
        <dbReference type="EMBL" id="SDA64177.1"/>
    </source>
</evidence>
<evidence type="ECO:0000256" key="1">
    <source>
        <dbReference type="SAM" id="Phobius"/>
    </source>
</evidence>
<keyword evidence="1" id="KW-0472">Membrane</keyword>
<evidence type="ECO:0000313" key="3">
    <source>
        <dbReference type="Proteomes" id="UP000198756"/>
    </source>
</evidence>
<keyword evidence="1" id="KW-0812">Transmembrane</keyword>